<dbReference type="Proteomes" id="UP000006094">
    <property type="component" value="Chromosome"/>
</dbReference>
<comment type="function">
    <text evidence="3">RNA chaperone that binds small regulatory RNA (sRNAs) and mRNAs to facilitate mRNA translational regulation in response to envelope stress, environmental stress and changes in metabolite concentrations. Also binds with high specificity to tRNAs.</text>
</comment>
<dbReference type="AlphaFoldDB" id="K0AZ39"/>
<evidence type="ECO:0000256" key="1">
    <source>
        <dbReference type="ARBA" id="ARBA00022884"/>
    </source>
</evidence>
<dbReference type="GO" id="GO:0005829">
    <property type="term" value="C:cytosol"/>
    <property type="evidence" value="ECO:0007669"/>
    <property type="project" value="TreeGrafter"/>
</dbReference>
<protein>
    <recommendedName>
        <fullName evidence="3">RNA-binding protein Hfq</fullName>
    </recommendedName>
</protein>
<dbReference type="SUPFAM" id="SSF50182">
    <property type="entry name" value="Sm-like ribonucleoproteins"/>
    <property type="match status" value="1"/>
</dbReference>
<sequence length="77" mass="8787">MGGITLKNIVNLQTTFLNKVRKENIIITIYLSNGYQLKGRVQGFDNYTIVLDIDGKQQVIYKHAILTMSPARNVDFQ</sequence>
<dbReference type="HOGENOM" id="CLU_113688_3_0_9"/>
<evidence type="ECO:0000313" key="6">
    <source>
        <dbReference type="Proteomes" id="UP000006094"/>
    </source>
</evidence>
<dbReference type="eggNOG" id="COG1923">
    <property type="taxonomic scope" value="Bacteria"/>
</dbReference>
<evidence type="ECO:0000259" key="4">
    <source>
        <dbReference type="PROSITE" id="PS52002"/>
    </source>
</evidence>
<proteinExistence type="inferred from homology"/>
<dbReference type="CDD" id="cd01716">
    <property type="entry name" value="Hfq"/>
    <property type="match status" value="1"/>
</dbReference>
<comment type="subunit">
    <text evidence="3">Homohexamer.</text>
</comment>
<keyword evidence="2 3" id="KW-0346">Stress response</keyword>
<name>K0AZ39_GOTA9</name>
<dbReference type="PANTHER" id="PTHR34772:SF1">
    <property type="entry name" value="RNA-BINDING PROTEIN HFQ"/>
    <property type="match status" value="1"/>
</dbReference>
<dbReference type="HAMAP" id="MF_00436">
    <property type="entry name" value="Hfq"/>
    <property type="match status" value="1"/>
</dbReference>
<keyword evidence="1 3" id="KW-0694">RNA-binding</keyword>
<dbReference type="InterPro" id="IPR047575">
    <property type="entry name" value="Sm"/>
</dbReference>
<dbReference type="InterPro" id="IPR005001">
    <property type="entry name" value="Hfq"/>
</dbReference>
<dbReference type="GO" id="GO:0006355">
    <property type="term" value="P:regulation of DNA-templated transcription"/>
    <property type="evidence" value="ECO:0007669"/>
    <property type="project" value="InterPro"/>
</dbReference>
<dbReference type="STRING" id="1128398.Curi_c15200"/>
<dbReference type="Gene3D" id="2.30.30.100">
    <property type="match status" value="1"/>
</dbReference>
<evidence type="ECO:0000313" key="5">
    <source>
        <dbReference type="EMBL" id="AFS78529.1"/>
    </source>
</evidence>
<feature type="domain" description="Sm" evidence="4">
    <location>
        <begin position="14"/>
        <end position="74"/>
    </location>
</feature>
<dbReference type="InterPro" id="IPR010920">
    <property type="entry name" value="LSM_dom_sf"/>
</dbReference>
<comment type="similarity">
    <text evidence="3">Belongs to the Hfq family.</text>
</comment>
<dbReference type="GO" id="GO:0003723">
    <property type="term" value="F:RNA binding"/>
    <property type="evidence" value="ECO:0007669"/>
    <property type="project" value="UniProtKB-UniRule"/>
</dbReference>
<accession>K0AZ39</accession>
<dbReference type="Pfam" id="PF17209">
    <property type="entry name" value="Hfq"/>
    <property type="match status" value="1"/>
</dbReference>
<dbReference type="PANTHER" id="PTHR34772">
    <property type="entry name" value="RNA-BINDING PROTEIN HFQ"/>
    <property type="match status" value="1"/>
</dbReference>
<gene>
    <name evidence="3 5" type="primary">hfq</name>
    <name evidence="5" type="ordered locus">Curi_c15200</name>
</gene>
<dbReference type="NCBIfam" id="TIGR02383">
    <property type="entry name" value="Hfq"/>
    <property type="match status" value="1"/>
</dbReference>
<reference evidence="5 6" key="1">
    <citation type="journal article" date="2012" name="PLoS ONE">
        <title>The purine-utilizing bacterium Clostridium acidurici 9a: a genome-guided metabolic reconsideration.</title>
        <authorList>
            <person name="Hartwich K."/>
            <person name="Poehlein A."/>
            <person name="Daniel R."/>
        </authorList>
    </citation>
    <scope>NUCLEOTIDE SEQUENCE [LARGE SCALE GENOMIC DNA]</scope>
    <source>
        <strain evidence="6">ATCC 7906 / DSM 604 / BCRC 14475 / CIP 104303 / KCTC 5404 / NCIMB 10678 / 9a</strain>
    </source>
</reference>
<dbReference type="GO" id="GO:0045974">
    <property type="term" value="P:regulation of translation, ncRNA-mediated"/>
    <property type="evidence" value="ECO:0007669"/>
    <property type="project" value="TreeGrafter"/>
</dbReference>
<evidence type="ECO:0000256" key="2">
    <source>
        <dbReference type="ARBA" id="ARBA00023016"/>
    </source>
</evidence>
<dbReference type="KEGG" id="cad:Curi_c15200"/>
<dbReference type="EMBL" id="CP003326">
    <property type="protein sequence ID" value="AFS78529.1"/>
    <property type="molecule type" value="Genomic_DNA"/>
</dbReference>
<evidence type="ECO:0000256" key="3">
    <source>
        <dbReference type="HAMAP-Rule" id="MF_00436"/>
    </source>
</evidence>
<dbReference type="PROSITE" id="PS52002">
    <property type="entry name" value="SM"/>
    <property type="match status" value="1"/>
</dbReference>
<dbReference type="GO" id="GO:0043487">
    <property type="term" value="P:regulation of RNA stability"/>
    <property type="evidence" value="ECO:0007669"/>
    <property type="project" value="TreeGrafter"/>
</dbReference>
<keyword evidence="6" id="KW-1185">Reference proteome</keyword>
<organism evidence="5 6">
    <name type="scientific">Gottschalkia acidurici (strain ATCC 7906 / DSM 604 / BCRC 14475 / CIP 104303 / KCTC 5404 / NCIMB 10678 / 9a)</name>
    <name type="common">Clostridium acidurici</name>
    <dbReference type="NCBI Taxonomy" id="1128398"/>
    <lineage>
        <taxon>Bacteria</taxon>
        <taxon>Bacillati</taxon>
        <taxon>Bacillota</taxon>
        <taxon>Tissierellia</taxon>
        <taxon>Tissierellales</taxon>
        <taxon>Gottschalkiaceae</taxon>
        <taxon>Gottschalkia</taxon>
    </lineage>
</organism>